<evidence type="ECO:0000256" key="18">
    <source>
        <dbReference type="SAM" id="Coils"/>
    </source>
</evidence>
<dbReference type="SMART" id="SM00091">
    <property type="entry name" value="PAS"/>
    <property type="match status" value="1"/>
</dbReference>
<feature type="domain" description="HPt" evidence="24">
    <location>
        <begin position="701"/>
        <end position="798"/>
    </location>
</feature>
<evidence type="ECO:0000256" key="11">
    <source>
        <dbReference type="ARBA" id="ARBA00022989"/>
    </source>
</evidence>
<dbReference type="SMART" id="SM00073">
    <property type="entry name" value="HPT"/>
    <property type="match status" value="1"/>
</dbReference>
<keyword evidence="11 19" id="KW-1133">Transmembrane helix</keyword>
<dbReference type="SMART" id="SM00388">
    <property type="entry name" value="HisKA"/>
    <property type="match status" value="1"/>
</dbReference>
<dbReference type="SMART" id="SM00448">
    <property type="entry name" value="REC"/>
    <property type="match status" value="1"/>
</dbReference>
<dbReference type="SUPFAM" id="SSF55874">
    <property type="entry name" value="ATPase domain of HSP90 chaperone/DNA topoisomerase II/histidine kinase"/>
    <property type="match status" value="1"/>
</dbReference>
<dbReference type="InterPro" id="IPR013767">
    <property type="entry name" value="PAS_fold"/>
</dbReference>
<sequence>MKPLKNLARYYVDLLVKLGIARFSILLALALVCFSVLLQVSVSLVLRGEIENIVIIRSVFFGLLITPWAVYFLTVVVDQLEESRQRLTSMVFKLKDMRARDRELNVELQENLRKLHQQMEEREKAEVERFEAIQDLENEVYQREKTQVELAERTALMRSFLDASPDLIYYRNTNGEFSGCNKAFEELVGLPEKKLVGLSIYDVYSDDCTRQQVEATDAKVFQYNKELTYEIWLQYPDNKRAYFEFRKLPFYNKDNQLLGLVGFGRDITERKVYQDALVKASQDKTTFISTISHELRTPLNGIVGLSRILLDSKLDEYQRKYMQTINVSAITLGHIFNDVIDLDKFDRSELELLAVETDFHSFITDIESISGLMAEQKGLRFELDRLSELPHGILVDATRLRQVLWNLVSNAMKFTKEGGVSVNVSADFDNEYAEIQFDIEDTGIGIPESEIDNIFGMYYQVKSGKDNLHAVGTGIGLAVSQEITHRMGGEITVNSELGFGSTFSVSIRVPVVKLGYESEPHFYSKSSLRIFMVEDIELNITVACSVLENLGHSVEVAMSGEEALAKFHPQDYDLVLLDIQLPDMTGFDIAQQLRRTYKKLPPLVALTANVLKDKHTYLQGGMDDAISKPLSVKAIYKIIEQCIEGSLHNDLYLHSGSLKEETLPFVSLEKKSIASLDLAKTEDEEGVLDKEMLNAYIDIVGSQLVMNSVVMFEETMPNYMTLLNLYLESGDDENLVSEAHKIKGAAGSVGLQRIQQLAQKVQSPEEENWKRSVGKWVTDIDQVYQSDINTLKQWLQQKG</sequence>
<keyword evidence="4 14" id="KW-0997">Cell inner membrane</keyword>
<dbReference type="GO" id="GO:0006355">
    <property type="term" value="P:regulation of DNA-templated transcription"/>
    <property type="evidence" value="ECO:0007669"/>
    <property type="project" value="InterPro"/>
</dbReference>
<gene>
    <name evidence="25" type="ORF">CIK83_02430</name>
</gene>
<dbReference type="EC" id="2.7.13.3" evidence="14"/>
<evidence type="ECO:0000256" key="17">
    <source>
        <dbReference type="PROSITE-ProRule" id="PRU00169"/>
    </source>
</evidence>
<dbReference type="Pfam" id="PF00989">
    <property type="entry name" value="PAS"/>
    <property type="match status" value="1"/>
</dbReference>
<comment type="caution">
    <text evidence="25">The sequence shown here is derived from an EMBL/GenBank/DDBJ whole genome shotgun (WGS) entry which is preliminary data.</text>
</comment>
<evidence type="ECO:0000256" key="16">
    <source>
        <dbReference type="PROSITE-ProRule" id="PRU00110"/>
    </source>
</evidence>
<dbReference type="GeneID" id="303187753"/>
<proteinExistence type="predicted"/>
<evidence type="ECO:0000256" key="6">
    <source>
        <dbReference type="ARBA" id="ARBA00022679"/>
    </source>
</evidence>
<evidence type="ECO:0000256" key="15">
    <source>
        <dbReference type="PIRSR" id="PIRSR003182-50"/>
    </source>
</evidence>
<dbReference type="PRINTS" id="PR00344">
    <property type="entry name" value="BCTRLSENSOR"/>
</dbReference>
<dbReference type="SMART" id="SM00387">
    <property type="entry name" value="HATPase_c"/>
    <property type="match status" value="1"/>
</dbReference>
<evidence type="ECO:0000256" key="8">
    <source>
        <dbReference type="ARBA" id="ARBA00022777"/>
    </source>
</evidence>
<dbReference type="InterPro" id="IPR036641">
    <property type="entry name" value="HPT_dom_sf"/>
</dbReference>
<keyword evidence="6 14" id="KW-0808">Transferase</keyword>
<dbReference type="Gene3D" id="1.10.287.970">
    <property type="entry name" value="His Kinase A (phosphoacceptor) domain"/>
    <property type="match status" value="1"/>
</dbReference>
<dbReference type="PROSITE" id="PS50113">
    <property type="entry name" value="PAC"/>
    <property type="match status" value="1"/>
</dbReference>
<evidence type="ECO:0000256" key="1">
    <source>
        <dbReference type="ARBA" id="ARBA00000085"/>
    </source>
</evidence>
<evidence type="ECO:0000256" key="12">
    <source>
        <dbReference type="ARBA" id="ARBA00023012"/>
    </source>
</evidence>
<evidence type="ECO:0000259" key="23">
    <source>
        <dbReference type="PROSITE" id="PS50113"/>
    </source>
</evidence>
<keyword evidence="10 14" id="KW-0067">ATP-binding</keyword>
<dbReference type="InterPro" id="IPR000700">
    <property type="entry name" value="PAS-assoc_C"/>
</dbReference>
<keyword evidence="7 19" id="KW-0812">Transmembrane</keyword>
<dbReference type="GO" id="GO:0000155">
    <property type="term" value="F:phosphorelay sensor kinase activity"/>
    <property type="evidence" value="ECO:0007669"/>
    <property type="project" value="UniProtKB-UniRule"/>
</dbReference>
<keyword evidence="13 14" id="KW-0472">Membrane</keyword>
<dbReference type="Pfam" id="PF18415">
    <property type="entry name" value="HKR_ArcB_TM"/>
    <property type="match status" value="1"/>
</dbReference>
<dbReference type="InterPro" id="IPR036890">
    <property type="entry name" value="HATPase_C_sf"/>
</dbReference>
<feature type="transmembrane region" description="Helical" evidence="19">
    <location>
        <begin position="20"/>
        <end position="46"/>
    </location>
</feature>
<evidence type="ECO:0000256" key="7">
    <source>
        <dbReference type="ARBA" id="ARBA00022692"/>
    </source>
</evidence>
<accession>A0A368LL52</accession>
<dbReference type="InterPro" id="IPR014409">
    <property type="entry name" value="Sig_transdc_His_kin_hyb_ArcB"/>
</dbReference>
<keyword evidence="3 14" id="KW-1003">Cell membrane</keyword>
<dbReference type="PANTHER" id="PTHR43047:SF64">
    <property type="entry name" value="HISTIDINE KINASE CONTAINING CHEY-HOMOLOGOUS RECEIVER DOMAIN AND PAS DOMAIN-RELATED"/>
    <property type="match status" value="1"/>
</dbReference>
<evidence type="ECO:0000259" key="24">
    <source>
        <dbReference type="PROSITE" id="PS50894"/>
    </source>
</evidence>
<evidence type="ECO:0000259" key="22">
    <source>
        <dbReference type="PROSITE" id="PS50112"/>
    </source>
</evidence>
<dbReference type="GO" id="GO:0016787">
    <property type="term" value="F:hydrolase activity"/>
    <property type="evidence" value="ECO:0007669"/>
    <property type="project" value="UniProtKB-KW"/>
</dbReference>
<dbReference type="Gene3D" id="3.30.450.20">
    <property type="entry name" value="PAS domain"/>
    <property type="match status" value="1"/>
</dbReference>
<dbReference type="Gene3D" id="3.30.565.10">
    <property type="entry name" value="Histidine kinase-like ATPase, C-terminal domain"/>
    <property type="match status" value="1"/>
</dbReference>
<dbReference type="SUPFAM" id="SSF52172">
    <property type="entry name" value="CheY-like"/>
    <property type="match status" value="1"/>
</dbReference>
<feature type="domain" description="Response regulatory" evidence="21">
    <location>
        <begin position="529"/>
        <end position="643"/>
    </location>
</feature>
<dbReference type="CDD" id="cd00088">
    <property type="entry name" value="HPT"/>
    <property type="match status" value="1"/>
</dbReference>
<evidence type="ECO:0000313" key="26">
    <source>
        <dbReference type="Proteomes" id="UP000252479"/>
    </source>
</evidence>
<dbReference type="Pfam" id="PF02518">
    <property type="entry name" value="HATPase_c"/>
    <property type="match status" value="1"/>
</dbReference>
<dbReference type="GO" id="GO:0005886">
    <property type="term" value="C:plasma membrane"/>
    <property type="evidence" value="ECO:0007669"/>
    <property type="project" value="UniProtKB-SubCell"/>
</dbReference>
<dbReference type="InterPro" id="IPR027460">
    <property type="entry name" value="ArcB_TM_sf"/>
</dbReference>
<dbReference type="PIRSF" id="PIRSF003182">
    <property type="entry name" value="ArcB"/>
    <property type="match status" value="1"/>
</dbReference>
<dbReference type="Gene3D" id="1.20.120.160">
    <property type="entry name" value="HPT domain"/>
    <property type="match status" value="1"/>
</dbReference>
<feature type="domain" description="PAS" evidence="22">
    <location>
        <begin position="153"/>
        <end position="207"/>
    </location>
</feature>
<dbReference type="Gene3D" id="3.40.50.2300">
    <property type="match status" value="1"/>
</dbReference>
<dbReference type="EMBL" id="QPGL01000001">
    <property type="protein sequence ID" value="RCS72561.1"/>
    <property type="molecule type" value="Genomic_DNA"/>
</dbReference>
<dbReference type="PANTHER" id="PTHR43047">
    <property type="entry name" value="TWO-COMPONENT HISTIDINE PROTEIN KINASE"/>
    <property type="match status" value="1"/>
</dbReference>
<keyword evidence="14" id="KW-0547">Nucleotide-binding</keyword>
<evidence type="ECO:0000256" key="19">
    <source>
        <dbReference type="SAM" id="Phobius"/>
    </source>
</evidence>
<feature type="domain" description="Histidine kinase" evidence="20">
    <location>
        <begin position="290"/>
        <end position="511"/>
    </location>
</feature>
<evidence type="ECO:0000256" key="13">
    <source>
        <dbReference type="ARBA" id="ARBA00023136"/>
    </source>
</evidence>
<dbReference type="PROSITE" id="PS50112">
    <property type="entry name" value="PAS"/>
    <property type="match status" value="1"/>
</dbReference>
<dbReference type="InterPro" id="IPR004358">
    <property type="entry name" value="Sig_transdc_His_kin-like_C"/>
</dbReference>
<evidence type="ECO:0000256" key="3">
    <source>
        <dbReference type="ARBA" id="ARBA00022475"/>
    </source>
</evidence>
<dbReference type="InterPro" id="IPR036097">
    <property type="entry name" value="HisK_dim/P_sf"/>
</dbReference>
<organism evidence="25 26">
    <name type="scientific">Vibrio casei</name>
    <dbReference type="NCBI Taxonomy" id="673372"/>
    <lineage>
        <taxon>Bacteria</taxon>
        <taxon>Pseudomonadati</taxon>
        <taxon>Pseudomonadota</taxon>
        <taxon>Gammaproteobacteria</taxon>
        <taxon>Vibrionales</taxon>
        <taxon>Vibrionaceae</taxon>
        <taxon>Vibrio</taxon>
    </lineage>
</organism>
<dbReference type="RefSeq" id="WP_086961821.1">
    <property type="nucleotide sequence ID" value="NZ_FUKS01000040.1"/>
</dbReference>
<dbReference type="PROSITE" id="PS50109">
    <property type="entry name" value="HIS_KIN"/>
    <property type="match status" value="1"/>
</dbReference>
<dbReference type="Pfam" id="PF00512">
    <property type="entry name" value="HisKA"/>
    <property type="match status" value="1"/>
</dbReference>
<dbReference type="SUPFAM" id="SSF55785">
    <property type="entry name" value="PYP-like sensor domain (PAS domain)"/>
    <property type="match status" value="1"/>
</dbReference>
<dbReference type="CDD" id="cd00082">
    <property type="entry name" value="HisKA"/>
    <property type="match status" value="1"/>
</dbReference>
<feature type="domain" description="PAC" evidence="23">
    <location>
        <begin position="227"/>
        <end position="279"/>
    </location>
</feature>
<evidence type="ECO:0000256" key="10">
    <source>
        <dbReference type="ARBA" id="ARBA00022840"/>
    </source>
</evidence>
<dbReference type="SUPFAM" id="SSF47384">
    <property type="entry name" value="Homodimeric domain of signal transducing histidine kinase"/>
    <property type="match status" value="1"/>
</dbReference>
<dbReference type="CDD" id="cd17546">
    <property type="entry name" value="REC_hyHK_CKI1_RcsC-like"/>
    <property type="match status" value="1"/>
</dbReference>
<reference evidence="25 26" key="1">
    <citation type="journal article" date="2017" name="Elife">
        <title>Extensive horizontal gene transfer in cheese-associated bacteria.</title>
        <authorList>
            <person name="Bonham K.S."/>
            <person name="Wolfe B.E."/>
            <person name="Dutton R.J."/>
        </authorList>
    </citation>
    <scope>NUCLEOTIDE SEQUENCE [LARGE SCALE GENOMIC DNA]</scope>
    <source>
        <strain evidence="25 26">JB196</strain>
    </source>
</reference>
<dbReference type="InterPro" id="IPR008207">
    <property type="entry name" value="Sig_transdc_His_kin_Hpt_dom"/>
</dbReference>
<dbReference type="PROSITE" id="PS50894">
    <property type="entry name" value="HPT"/>
    <property type="match status" value="1"/>
</dbReference>
<dbReference type="InterPro" id="IPR001789">
    <property type="entry name" value="Sig_transdc_resp-reg_receiver"/>
</dbReference>
<dbReference type="NCBIfam" id="NF008302">
    <property type="entry name" value="PRK11091.1"/>
    <property type="match status" value="1"/>
</dbReference>
<keyword evidence="26" id="KW-1185">Reference proteome</keyword>
<evidence type="ECO:0000256" key="14">
    <source>
        <dbReference type="PIRNR" id="PIRNR003182"/>
    </source>
</evidence>
<feature type="modified residue" description="4-aspartylphosphate" evidence="15 17">
    <location>
        <position position="578"/>
    </location>
</feature>
<evidence type="ECO:0000256" key="5">
    <source>
        <dbReference type="ARBA" id="ARBA00022553"/>
    </source>
</evidence>
<comment type="catalytic activity">
    <reaction evidence="1 14">
        <text>ATP + protein L-histidine = ADP + protein N-phospho-L-histidine.</text>
        <dbReference type="EC" id="2.7.13.3"/>
    </reaction>
</comment>
<feature type="transmembrane region" description="Helical" evidence="19">
    <location>
        <begin position="58"/>
        <end position="77"/>
    </location>
</feature>
<keyword evidence="9" id="KW-0378">Hydrolase</keyword>
<dbReference type="PROSITE" id="PS50110">
    <property type="entry name" value="RESPONSE_REGULATORY"/>
    <property type="match status" value="1"/>
</dbReference>
<feature type="modified residue" description="Phosphohistidine; by autocatalysis" evidence="15">
    <location>
        <position position="293"/>
    </location>
</feature>
<dbReference type="CDD" id="cd00130">
    <property type="entry name" value="PAS"/>
    <property type="match status" value="1"/>
</dbReference>
<comment type="subcellular location">
    <subcellularLocation>
        <location evidence="2 14">Cell inner membrane</location>
        <topology evidence="2 14">Multi-pass membrane protein</topology>
    </subcellularLocation>
</comment>
<evidence type="ECO:0000259" key="20">
    <source>
        <dbReference type="PROSITE" id="PS50109"/>
    </source>
</evidence>
<keyword evidence="5 15" id="KW-0597">Phosphoprotein</keyword>
<dbReference type="InterPro" id="IPR011006">
    <property type="entry name" value="CheY-like_superfamily"/>
</dbReference>
<dbReference type="SUPFAM" id="SSF47226">
    <property type="entry name" value="Histidine-containing phosphotransfer domain, HPT domain"/>
    <property type="match status" value="1"/>
</dbReference>
<dbReference type="InterPro" id="IPR035965">
    <property type="entry name" value="PAS-like_dom_sf"/>
</dbReference>
<dbReference type="AlphaFoldDB" id="A0A368LL52"/>
<dbReference type="InterPro" id="IPR003661">
    <property type="entry name" value="HisK_dim/P_dom"/>
</dbReference>
<evidence type="ECO:0000256" key="9">
    <source>
        <dbReference type="ARBA" id="ARBA00022801"/>
    </source>
</evidence>
<feature type="coiled-coil region" evidence="18">
    <location>
        <begin position="98"/>
        <end position="128"/>
    </location>
</feature>
<evidence type="ECO:0000256" key="2">
    <source>
        <dbReference type="ARBA" id="ARBA00004429"/>
    </source>
</evidence>
<feature type="modified residue" description="Phosphohistidine" evidence="15 16">
    <location>
        <position position="740"/>
    </location>
</feature>
<name>A0A368LL52_9VIBR</name>
<dbReference type="InterPro" id="IPR000014">
    <property type="entry name" value="PAS"/>
</dbReference>
<evidence type="ECO:0000313" key="25">
    <source>
        <dbReference type="EMBL" id="RCS72561.1"/>
    </source>
</evidence>
<dbReference type="GO" id="GO:0005524">
    <property type="term" value="F:ATP binding"/>
    <property type="evidence" value="ECO:0007669"/>
    <property type="project" value="UniProtKB-UniRule"/>
</dbReference>
<dbReference type="Pfam" id="PF01627">
    <property type="entry name" value="Hpt"/>
    <property type="match status" value="1"/>
</dbReference>
<evidence type="ECO:0000256" key="4">
    <source>
        <dbReference type="ARBA" id="ARBA00022519"/>
    </source>
</evidence>
<protein>
    <recommendedName>
        <fullName evidence="14">Aerobic respiration control sensor protein</fullName>
        <ecNumber evidence="14">2.7.13.3</ecNumber>
    </recommendedName>
</protein>
<comment type="PTM">
    <text evidence="15">Activation requires a sequential transfer of a phosphate group from a His in the primary transmitter domain, to an Asp in the receiver domain and to a His in the secondary transmitter domain.</text>
</comment>
<dbReference type="Pfam" id="PF00072">
    <property type="entry name" value="Response_reg"/>
    <property type="match status" value="1"/>
</dbReference>
<dbReference type="Gene3D" id="1.10.287.130">
    <property type="match status" value="1"/>
</dbReference>
<keyword evidence="8 14" id="KW-0418">Kinase</keyword>
<dbReference type="InterPro" id="IPR005467">
    <property type="entry name" value="His_kinase_dom"/>
</dbReference>
<dbReference type="NCBIfam" id="TIGR00229">
    <property type="entry name" value="sensory_box"/>
    <property type="match status" value="1"/>
</dbReference>
<keyword evidence="14" id="KW-0804">Transcription</keyword>
<keyword evidence="12 14" id="KW-0902">Two-component regulatory system</keyword>
<evidence type="ECO:0000259" key="21">
    <source>
        <dbReference type="PROSITE" id="PS50110"/>
    </source>
</evidence>
<dbReference type="CDD" id="cd16922">
    <property type="entry name" value="HATPase_EvgS-ArcB-TorS-like"/>
    <property type="match status" value="1"/>
</dbReference>
<keyword evidence="14" id="KW-0805">Transcription regulation</keyword>
<dbReference type="Proteomes" id="UP000252479">
    <property type="component" value="Unassembled WGS sequence"/>
</dbReference>
<keyword evidence="18" id="KW-0175">Coiled coil</keyword>
<dbReference type="InterPro" id="IPR040642">
    <property type="entry name" value="HKR_ArcB_TM"/>
</dbReference>
<dbReference type="InterPro" id="IPR003594">
    <property type="entry name" value="HATPase_dom"/>
</dbReference>